<evidence type="ECO:0000313" key="10">
    <source>
        <dbReference type="EMBL" id="REF36622.1"/>
    </source>
</evidence>
<dbReference type="PANTHER" id="PTHR33406:SF11">
    <property type="entry name" value="MEMBRANE PROTEIN SCO6666-RELATED"/>
    <property type="match status" value="1"/>
</dbReference>
<feature type="transmembrane region" description="Helical" evidence="8">
    <location>
        <begin position="573"/>
        <end position="591"/>
    </location>
</feature>
<evidence type="ECO:0000256" key="2">
    <source>
        <dbReference type="ARBA" id="ARBA00010157"/>
    </source>
</evidence>
<dbReference type="InterPro" id="IPR004869">
    <property type="entry name" value="MMPL_dom"/>
</dbReference>
<dbReference type="Pfam" id="PF03176">
    <property type="entry name" value="MMPL"/>
    <property type="match status" value="2"/>
</dbReference>
<feature type="transmembrane region" description="Helical" evidence="8">
    <location>
        <begin position="686"/>
        <end position="711"/>
    </location>
</feature>
<evidence type="ECO:0000313" key="11">
    <source>
        <dbReference type="Proteomes" id="UP000256485"/>
    </source>
</evidence>
<comment type="caution">
    <text evidence="10">The sequence shown here is derived from an EMBL/GenBank/DDBJ whole genome shotgun (WGS) entry which is preliminary data.</text>
</comment>
<dbReference type="SUPFAM" id="SSF82866">
    <property type="entry name" value="Multidrug efflux transporter AcrB transmembrane domain"/>
    <property type="match status" value="2"/>
</dbReference>
<proteinExistence type="inferred from homology"/>
<dbReference type="PANTHER" id="PTHR33406">
    <property type="entry name" value="MEMBRANE PROTEIN MJ1562-RELATED"/>
    <property type="match status" value="1"/>
</dbReference>
<evidence type="ECO:0000259" key="9">
    <source>
        <dbReference type="Pfam" id="PF03176"/>
    </source>
</evidence>
<feature type="transmembrane region" description="Helical" evidence="8">
    <location>
        <begin position="238"/>
        <end position="259"/>
    </location>
</feature>
<comment type="subcellular location">
    <subcellularLocation>
        <location evidence="1">Cell membrane</location>
        <topology evidence="1">Multi-pass membrane protein</topology>
    </subcellularLocation>
</comment>
<evidence type="ECO:0000256" key="3">
    <source>
        <dbReference type="ARBA" id="ARBA00022475"/>
    </source>
</evidence>
<protein>
    <submittedName>
        <fullName evidence="10">RND superfamily putative drug exporter</fullName>
    </submittedName>
</protein>
<dbReference type="Proteomes" id="UP000256485">
    <property type="component" value="Unassembled WGS sequence"/>
</dbReference>
<feature type="transmembrane region" description="Helical" evidence="8">
    <location>
        <begin position="544"/>
        <end position="566"/>
    </location>
</feature>
<organism evidence="10 11">
    <name type="scientific">Thermasporomyces composti</name>
    <dbReference type="NCBI Taxonomy" id="696763"/>
    <lineage>
        <taxon>Bacteria</taxon>
        <taxon>Bacillati</taxon>
        <taxon>Actinomycetota</taxon>
        <taxon>Actinomycetes</taxon>
        <taxon>Propionibacteriales</taxon>
        <taxon>Nocardioidaceae</taxon>
        <taxon>Thermasporomyces</taxon>
    </lineage>
</organism>
<accession>A0A3D9V471</accession>
<keyword evidence="3" id="KW-1003">Cell membrane</keyword>
<dbReference type="AlphaFoldDB" id="A0A3D9V471"/>
<evidence type="ECO:0000256" key="8">
    <source>
        <dbReference type="SAM" id="Phobius"/>
    </source>
</evidence>
<keyword evidence="5 8" id="KW-1133">Transmembrane helix</keyword>
<feature type="transmembrane region" description="Helical" evidence="8">
    <location>
        <begin position="652"/>
        <end position="674"/>
    </location>
</feature>
<feature type="transmembrane region" description="Helical" evidence="8">
    <location>
        <begin position="304"/>
        <end position="325"/>
    </location>
</feature>
<dbReference type="InterPro" id="IPR050545">
    <property type="entry name" value="Mycobact_MmpL"/>
</dbReference>
<feature type="transmembrane region" description="Helical" evidence="8">
    <location>
        <begin position="393"/>
        <end position="411"/>
    </location>
</feature>
<keyword evidence="11" id="KW-1185">Reference proteome</keyword>
<feature type="transmembrane region" description="Helical" evidence="8">
    <location>
        <begin position="188"/>
        <end position="207"/>
    </location>
</feature>
<comment type="similarity">
    <text evidence="2">Belongs to the resistance-nodulation-cell division (RND) (TC 2.A.6) family. MmpL subfamily.</text>
</comment>
<evidence type="ECO:0000256" key="4">
    <source>
        <dbReference type="ARBA" id="ARBA00022692"/>
    </source>
</evidence>
<feature type="transmembrane region" description="Helical" evidence="8">
    <location>
        <begin position="611"/>
        <end position="631"/>
    </location>
</feature>
<gene>
    <name evidence="10" type="ORF">DFJ64_2035</name>
</gene>
<keyword evidence="6 8" id="KW-0472">Membrane</keyword>
<feature type="region of interest" description="Disordered" evidence="7">
    <location>
        <begin position="730"/>
        <end position="759"/>
    </location>
</feature>
<keyword evidence="4 8" id="KW-0812">Transmembrane</keyword>
<dbReference type="EMBL" id="QTUC01000001">
    <property type="protein sequence ID" value="REF36622.1"/>
    <property type="molecule type" value="Genomic_DNA"/>
</dbReference>
<feature type="domain" description="Membrane transport protein MMPL" evidence="9">
    <location>
        <begin position="46"/>
        <end position="394"/>
    </location>
</feature>
<evidence type="ECO:0000256" key="5">
    <source>
        <dbReference type="ARBA" id="ARBA00022989"/>
    </source>
</evidence>
<sequence>MLARWAAVVVRRPWWVLGVAFLLAAVAGTATSGLTGRLEQGGYEVPGSESVRAADLAGEALKDRRSDALAVYTVPRGRSVDEPEIVDAVQAALRELPPSDVAATTGWWEQPTLRSADGRTGVVSIRLRADERSEQLSAWHEVEQRLRGDDARGAAHGVDGLTLRFSGWAPLGAEVNGQTEADLVRAEMVSFPVLLVLLVVVFGGLVAAGLPLVVGAVGIVGALGVLWILSGITEVSVFAMNVVTLLGLGLAIDYGLFVVSRFREELRRRTAARAEANGAGPSRATRREVAEAVTIAMRTAGRTVLVSGLTVAAALSGLLVFPHGFLRSIGMGGIAAVVVAAIAALTVLPALLTLLGSRVDALAFRRQRPETSEAPADERGWGRVGRAVMRRPAIVTVVVVGALVLVGTPFLRAEFADFDASVLPKDNEVRLATEHVREQLPAVATDGAQVVLVGRDGQAPDEAVVQAFAAQVAEVPGVTGVAPAGASGDVVVLAVQVEDDPQGGPPRETVTKLRDLPEPRGVDVLVGGSTAALMDSLDAIGSRLPWMVAVLAGAVLVLLFLAFGSIIVPVKAVLLSALSLTASFGAVIWIFQDGHLAGPLGVEPGPIEPSLPVLMLAVLFGLSTDYELFLLSRIAEGVRAGQTPKDAVVRGLRHTGGLITAAALLLAVVVGAFASSGLQFMKLLGIGMLIAIAVDATIVRGLLVPAILALLGRAAWWAPRPLARLAASVSLEPDQSPRPTGAGVSEMPEPVGPHQGSES</sequence>
<dbReference type="GO" id="GO:0005886">
    <property type="term" value="C:plasma membrane"/>
    <property type="evidence" value="ECO:0007669"/>
    <property type="project" value="UniProtKB-SubCell"/>
</dbReference>
<feature type="transmembrane region" description="Helical" evidence="8">
    <location>
        <begin position="212"/>
        <end position="232"/>
    </location>
</feature>
<dbReference type="Gene3D" id="1.20.1640.10">
    <property type="entry name" value="Multidrug efflux transporter AcrB transmembrane domain"/>
    <property type="match status" value="2"/>
</dbReference>
<feature type="domain" description="Membrane transport protein MMPL" evidence="9">
    <location>
        <begin position="422"/>
        <end position="720"/>
    </location>
</feature>
<evidence type="ECO:0000256" key="7">
    <source>
        <dbReference type="SAM" id="MobiDB-lite"/>
    </source>
</evidence>
<reference evidence="10 11" key="1">
    <citation type="submission" date="2018-08" db="EMBL/GenBank/DDBJ databases">
        <title>Sequencing the genomes of 1000 actinobacteria strains.</title>
        <authorList>
            <person name="Klenk H.-P."/>
        </authorList>
    </citation>
    <scope>NUCLEOTIDE SEQUENCE [LARGE SCALE GENOMIC DNA]</scope>
    <source>
        <strain evidence="10 11">DSM 22891</strain>
    </source>
</reference>
<name>A0A3D9V471_THECX</name>
<feature type="transmembrane region" description="Helical" evidence="8">
    <location>
        <begin position="331"/>
        <end position="356"/>
    </location>
</feature>
<evidence type="ECO:0000256" key="6">
    <source>
        <dbReference type="ARBA" id="ARBA00023136"/>
    </source>
</evidence>
<evidence type="ECO:0000256" key="1">
    <source>
        <dbReference type="ARBA" id="ARBA00004651"/>
    </source>
</evidence>